<dbReference type="Gene3D" id="1.10.10.10">
    <property type="entry name" value="Winged helix-like DNA-binding domain superfamily/Winged helix DNA-binding domain"/>
    <property type="match status" value="1"/>
</dbReference>
<keyword evidence="2" id="KW-0238">DNA-binding</keyword>
<dbReference type="PROSITE" id="PS50949">
    <property type="entry name" value="HTH_GNTR"/>
    <property type="match status" value="1"/>
</dbReference>
<dbReference type="AlphaFoldDB" id="A0A7J5B6E6"/>
<keyword evidence="1" id="KW-0805">Transcription regulation</keyword>
<proteinExistence type="predicted"/>
<dbReference type="PANTHER" id="PTHR43537">
    <property type="entry name" value="TRANSCRIPTIONAL REGULATOR, GNTR FAMILY"/>
    <property type="match status" value="1"/>
</dbReference>
<evidence type="ECO:0000313" key="5">
    <source>
        <dbReference type="EMBL" id="KAB1639684.1"/>
    </source>
</evidence>
<dbReference type="InterPro" id="IPR036388">
    <property type="entry name" value="WH-like_DNA-bd_sf"/>
</dbReference>
<dbReference type="InterPro" id="IPR000524">
    <property type="entry name" value="Tscrpt_reg_HTH_GntR"/>
</dbReference>
<dbReference type="SMART" id="SM00895">
    <property type="entry name" value="FCD"/>
    <property type="match status" value="1"/>
</dbReference>
<evidence type="ECO:0000256" key="1">
    <source>
        <dbReference type="ARBA" id="ARBA00023015"/>
    </source>
</evidence>
<dbReference type="Proteomes" id="UP000490386">
    <property type="component" value="Unassembled WGS sequence"/>
</dbReference>
<dbReference type="SMART" id="SM00345">
    <property type="entry name" value="HTH_GNTR"/>
    <property type="match status" value="1"/>
</dbReference>
<dbReference type="InterPro" id="IPR008920">
    <property type="entry name" value="TF_FadR/GntR_C"/>
</dbReference>
<comment type="caution">
    <text evidence="5">The sequence shown here is derived from an EMBL/GenBank/DDBJ whole genome shotgun (WGS) entry which is preliminary data.</text>
</comment>
<dbReference type="SUPFAM" id="SSF46785">
    <property type="entry name" value="Winged helix' DNA-binding domain"/>
    <property type="match status" value="1"/>
</dbReference>
<dbReference type="GO" id="GO:0003700">
    <property type="term" value="F:DNA-binding transcription factor activity"/>
    <property type="evidence" value="ECO:0007669"/>
    <property type="project" value="InterPro"/>
</dbReference>
<dbReference type="OrthoDB" id="3192286at2"/>
<dbReference type="Pfam" id="PF00392">
    <property type="entry name" value="GntR"/>
    <property type="match status" value="1"/>
</dbReference>
<organism evidence="5 6">
    <name type="scientific">Pseudoclavibacter terrae</name>
    <dbReference type="NCBI Taxonomy" id="1530195"/>
    <lineage>
        <taxon>Bacteria</taxon>
        <taxon>Bacillati</taxon>
        <taxon>Actinomycetota</taxon>
        <taxon>Actinomycetes</taxon>
        <taxon>Micrococcales</taxon>
        <taxon>Microbacteriaceae</taxon>
        <taxon>Pseudoclavibacter</taxon>
    </lineage>
</organism>
<dbReference type="PANTHER" id="PTHR43537:SF44">
    <property type="entry name" value="GNTR FAMILY REGULATORY PROTEIN"/>
    <property type="match status" value="1"/>
</dbReference>
<dbReference type="InterPro" id="IPR011711">
    <property type="entry name" value="GntR_C"/>
</dbReference>
<dbReference type="InterPro" id="IPR036390">
    <property type="entry name" value="WH_DNA-bd_sf"/>
</dbReference>
<dbReference type="GO" id="GO:0003677">
    <property type="term" value="F:DNA binding"/>
    <property type="evidence" value="ECO:0007669"/>
    <property type="project" value="UniProtKB-KW"/>
</dbReference>
<evidence type="ECO:0000256" key="2">
    <source>
        <dbReference type="ARBA" id="ARBA00023125"/>
    </source>
</evidence>
<reference evidence="5 6" key="1">
    <citation type="submission" date="2019-09" db="EMBL/GenBank/DDBJ databases">
        <title>Phylogeny of genus Pseudoclavibacter and closely related genus.</title>
        <authorList>
            <person name="Li Y."/>
        </authorList>
    </citation>
    <scope>NUCLEOTIDE SEQUENCE [LARGE SCALE GENOMIC DNA]</scope>
    <source>
        <strain evidence="5 6">THG-MD12</strain>
    </source>
</reference>
<sequence>MQPSPRPPCRGSDPQGWHDVSMSMTRAEEIARVLADRIVEGVIAPGDRLPSEGGLVEEFGASRTVVREALHRLQSRGLVRTRVGSGSYALTPPVPTAGDDWLGAHTEAERAELHAFRIAVEVEAAALAARSPSPQEIAEIDAALDSLAQATLPSETVDADFAFHRAIAAASGNRYFLTALDRMGARAIILPPARISDRERNAADSAAVLAEHRAVADAIRLNDPVAAAAAVRTHLSASTARRAARESRA</sequence>
<keyword evidence="6" id="KW-1185">Reference proteome</keyword>
<feature type="domain" description="HTH gntR-type" evidence="4">
    <location>
        <begin position="24"/>
        <end position="92"/>
    </location>
</feature>
<dbReference type="EMBL" id="WBJX01000001">
    <property type="protein sequence ID" value="KAB1639684.1"/>
    <property type="molecule type" value="Genomic_DNA"/>
</dbReference>
<protein>
    <submittedName>
        <fullName evidence="5">FadR family transcriptional regulator</fullName>
    </submittedName>
</protein>
<dbReference type="SUPFAM" id="SSF48008">
    <property type="entry name" value="GntR ligand-binding domain-like"/>
    <property type="match status" value="1"/>
</dbReference>
<evidence type="ECO:0000259" key="4">
    <source>
        <dbReference type="PROSITE" id="PS50949"/>
    </source>
</evidence>
<name>A0A7J5B6E6_9MICO</name>
<dbReference type="Pfam" id="PF07729">
    <property type="entry name" value="FCD"/>
    <property type="match status" value="1"/>
</dbReference>
<dbReference type="CDD" id="cd07377">
    <property type="entry name" value="WHTH_GntR"/>
    <property type="match status" value="1"/>
</dbReference>
<dbReference type="Gene3D" id="1.20.120.530">
    <property type="entry name" value="GntR ligand-binding domain-like"/>
    <property type="match status" value="1"/>
</dbReference>
<dbReference type="PRINTS" id="PR00035">
    <property type="entry name" value="HTHGNTR"/>
</dbReference>
<accession>A0A7J5B6E6</accession>
<evidence type="ECO:0000313" key="6">
    <source>
        <dbReference type="Proteomes" id="UP000490386"/>
    </source>
</evidence>
<keyword evidence="3" id="KW-0804">Transcription</keyword>
<gene>
    <name evidence="5" type="ORF">F8O03_05010</name>
</gene>
<evidence type="ECO:0000256" key="3">
    <source>
        <dbReference type="ARBA" id="ARBA00023163"/>
    </source>
</evidence>